<dbReference type="EMBL" id="JAQIZT010000018">
    <property type="protein sequence ID" value="KAJ6957340.1"/>
    <property type="molecule type" value="Genomic_DNA"/>
</dbReference>
<evidence type="ECO:0000313" key="1">
    <source>
        <dbReference type="EMBL" id="KAJ6957340.1"/>
    </source>
</evidence>
<evidence type="ECO:0000313" key="2">
    <source>
        <dbReference type="Proteomes" id="UP001164929"/>
    </source>
</evidence>
<keyword evidence="2" id="KW-1185">Reference proteome</keyword>
<accession>A0AAD6PQF6</accession>
<protein>
    <submittedName>
        <fullName evidence="1">Uncharacterized protein</fullName>
    </submittedName>
</protein>
<name>A0AAD6PQF6_9ROSI</name>
<proteinExistence type="predicted"/>
<organism evidence="1 2">
    <name type="scientific">Populus alba x Populus x berolinensis</name>
    <dbReference type="NCBI Taxonomy" id="444605"/>
    <lineage>
        <taxon>Eukaryota</taxon>
        <taxon>Viridiplantae</taxon>
        <taxon>Streptophyta</taxon>
        <taxon>Embryophyta</taxon>
        <taxon>Tracheophyta</taxon>
        <taxon>Spermatophyta</taxon>
        <taxon>Magnoliopsida</taxon>
        <taxon>eudicotyledons</taxon>
        <taxon>Gunneridae</taxon>
        <taxon>Pentapetalae</taxon>
        <taxon>rosids</taxon>
        <taxon>fabids</taxon>
        <taxon>Malpighiales</taxon>
        <taxon>Salicaceae</taxon>
        <taxon>Saliceae</taxon>
        <taxon>Populus</taxon>
    </lineage>
</organism>
<comment type="caution">
    <text evidence="1">The sequence shown here is derived from an EMBL/GenBank/DDBJ whole genome shotgun (WGS) entry which is preliminary data.</text>
</comment>
<dbReference type="AlphaFoldDB" id="A0AAD6PQF6"/>
<reference evidence="1 2" key="1">
    <citation type="journal article" date="2023" name="Mol. Ecol. Resour.">
        <title>Chromosome-level genome assembly of a triploid poplar Populus alba 'Berolinensis'.</title>
        <authorList>
            <person name="Chen S."/>
            <person name="Yu Y."/>
            <person name="Wang X."/>
            <person name="Wang S."/>
            <person name="Zhang T."/>
            <person name="Zhou Y."/>
            <person name="He R."/>
            <person name="Meng N."/>
            <person name="Wang Y."/>
            <person name="Liu W."/>
            <person name="Liu Z."/>
            <person name="Liu J."/>
            <person name="Guo Q."/>
            <person name="Huang H."/>
            <person name="Sederoff R.R."/>
            <person name="Wang G."/>
            <person name="Qu G."/>
            <person name="Chen S."/>
        </authorList>
    </citation>
    <scope>NUCLEOTIDE SEQUENCE [LARGE SCALE GENOMIC DNA]</scope>
    <source>
        <strain evidence="1">SC-2020</strain>
    </source>
</reference>
<gene>
    <name evidence="1" type="ORF">NC653_039315</name>
</gene>
<dbReference type="Proteomes" id="UP001164929">
    <property type="component" value="Chromosome 18"/>
</dbReference>
<sequence length="76" mass="8481">MILFSSGNTILGRKGTKKCSIDMVQTKTCRISLSETIITFNFTPSSHLDFQYSSVILSTLCTAHHSKNSRKITIKI</sequence>